<organism evidence="2 3">
    <name type="scientific">Halalkalicoccus paucihalophilus</name>
    <dbReference type="NCBI Taxonomy" id="1008153"/>
    <lineage>
        <taxon>Archaea</taxon>
        <taxon>Methanobacteriati</taxon>
        <taxon>Methanobacteriota</taxon>
        <taxon>Stenosarchaea group</taxon>
        <taxon>Halobacteria</taxon>
        <taxon>Halobacteriales</taxon>
        <taxon>Halococcaceae</taxon>
        <taxon>Halalkalicoccus</taxon>
    </lineage>
</organism>
<feature type="transmembrane region" description="Helical" evidence="1">
    <location>
        <begin position="182"/>
        <end position="210"/>
    </location>
</feature>
<dbReference type="EMBL" id="LTAZ01000011">
    <property type="protein sequence ID" value="KYH24955.1"/>
    <property type="molecule type" value="Genomic_DNA"/>
</dbReference>
<evidence type="ECO:0000256" key="1">
    <source>
        <dbReference type="SAM" id="Phobius"/>
    </source>
</evidence>
<evidence type="ECO:0000313" key="2">
    <source>
        <dbReference type="EMBL" id="KYH24955.1"/>
    </source>
</evidence>
<protein>
    <recommendedName>
        <fullName evidence="4">Sodium/phosphate symporter</fullName>
    </recommendedName>
</protein>
<evidence type="ECO:0008006" key="4">
    <source>
        <dbReference type="Google" id="ProtNLM"/>
    </source>
</evidence>
<dbReference type="Proteomes" id="UP000075321">
    <property type="component" value="Unassembled WGS sequence"/>
</dbReference>
<sequence length="554" mass="60271">MTESRDVRRYVLAVLCVFAIGVAIRLAPLYWTPYPFNPDGFGFASVARTALESGSIPSANEHRMMGSQRYIFVSLLVLLSRITSLQPLWLAQPAIAVIGTIPALIVVLVVREIGIELGWPSRRTFIAATLAGVVLATEGLYLRRSVAVSYEVLGLLFIPAIALCLHRFFATSRRSWLGIAGILLLVLPATHHFSTVVAGVTLVVLVGIWIDRQPTLRIIATGVAITVGFWAYLLLYYSQSPPPYTGLITTNPMLFIAWIIAIVTLAYWFRMAQPSLTRGVFASIGLLGFGVLALNAVQPFFPSMSSTPLLLLVLVAPLIVLVVLMSWGLPIVVRLHYGPLVLALLIAPLTFIALSLTAGLSPQYFHLIQRTQTFVHLSAVIIAVVATFVLYDRVQDRSQSLRTIVQIGLPIILILVAVVTVPIAFVGLEAVSYQGTTTEAEFSTVTFASTMFSEPWTSDDHITRVENNYYGSEHNAGPEPVYNWLHGGTPPTCSTIAEDSWTTVGAQLFPASPEQLSDERYANWQAENNIVYVSGAGGDRQVIVTPTGGSTASC</sequence>
<dbReference type="OrthoDB" id="205566at2157"/>
<dbReference type="AlphaFoldDB" id="A0A151ABE0"/>
<feature type="transmembrane region" description="Helical" evidence="1">
    <location>
        <begin position="309"/>
        <end position="329"/>
    </location>
</feature>
<dbReference type="PATRIC" id="fig|1008153.3.peg.3160"/>
<dbReference type="RefSeq" id="WP_157078488.1">
    <property type="nucleotide sequence ID" value="NZ_LTAZ01000011.1"/>
</dbReference>
<name>A0A151ABE0_9EURY</name>
<feature type="transmembrane region" description="Helical" evidence="1">
    <location>
        <begin position="216"/>
        <end position="235"/>
    </location>
</feature>
<feature type="transmembrane region" description="Helical" evidence="1">
    <location>
        <begin position="125"/>
        <end position="142"/>
    </location>
</feature>
<feature type="transmembrane region" description="Helical" evidence="1">
    <location>
        <begin position="247"/>
        <end position="269"/>
    </location>
</feature>
<proteinExistence type="predicted"/>
<feature type="transmembrane region" description="Helical" evidence="1">
    <location>
        <begin position="95"/>
        <end position="113"/>
    </location>
</feature>
<feature type="transmembrane region" description="Helical" evidence="1">
    <location>
        <begin position="275"/>
        <end position="297"/>
    </location>
</feature>
<feature type="transmembrane region" description="Helical" evidence="1">
    <location>
        <begin position="12"/>
        <end position="31"/>
    </location>
</feature>
<feature type="transmembrane region" description="Helical" evidence="1">
    <location>
        <begin position="403"/>
        <end position="428"/>
    </location>
</feature>
<gene>
    <name evidence="2" type="ORF">HAPAU_30470</name>
</gene>
<evidence type="ECO:0000313" key="3">
    <source>
        <dbReference type="Proteomes" id="UP000075321"/>
    </source>
</evidence>
<reference evidence="2 3" key="1">
    <citation type="submission" date="2016-02" db="EMBL/GenBank/DDBJ databases">
        <title>Genome sequence of Halalkalicoccus paucihalophilus DSM 24557.</title>
        <authorList>
            <person name="Poehlein A."/>
            <person name="Daniel R."/>
        </authorList>
    </citation>
    <scope>NUCLEOTIDE SEQUENCE [LARGE SCALE GENOMIC DNA]</scope>
    <source>
        <strain evidence="2 3">DSM 24557</strain>
    </source>
</reference>
<accession>A0A151ABE0</accession>
<keyword evidence="1" id="KW-1133">Transmembrane helix</keyword>
<keyword evidence="1" id="KW-0472">Membrane</keyword>
<feature type="transmembrane region" description="Helical" evidence="1">
    <location>
        <begin position="341"/>
        <end position="361"/>
    </location>
</feature>
<keyword evidence="3" id="KW-1185">Reference proteome</keyword>
<comment type="caution">
    <text evidence="2">The sequence shown here is derived from an EMBL/GenBank/DDBJ whole genome shotgun (WGS) entry which is preliminary data.</text>
</comment>
<feature type="transmembrane region" description="Helical" evidence="1">
    <location>
        <begin position="148"/>
        <end position="170"/>
    </location>
</feature>
<feature type="transmembrane region" description="Helical" evidence="1">
    <location>
        <begin position="373"/>
        <end position="391"/>
    </location>
</feature>
<keyword evidence="1" id="KW-0812">Transmembrane</keyword>